<evidence type="ECO:0000313" key="11">
    <source>
        <dbReference type="EMBL" id="TFY96329.1"/>
    </source>
</evidence>
<dbReference type="Proteomes" id="UP000297839">
    <property type="component" value="Unassembled WGS sequence"/>
</dbReference>
<evidence type="ECO:0000256" key="5">
    <source>
        <dbReference type="ARBA" id="ARBA00022692"/>
    </source>
</evidence>
<feature type="transmembrane region" description="Helical" evidence="9">
    <location>
        <begin position="128"/>
        <end position="148"/>
    </location>
</feature>
<reference evidence="11 12" key="1">
    <citation type="submission" date="2019-03" db="EMBL/GenBank/DDBJ databases">
        <title>Ramlibacter sp. 18x22-1, whole genome shotgun sequence.</title>
        <authorList>
            <person name="Zhang X."/>
            <person name="Feng G."/>
            <person name="Zhu H."/>
        </authorList>
    </citation>
    <scope>NUCLEOTIDE SEQUENCE [LARGE SCALE GENOMIC DNA]</scope>
    <source>
        <strain evidence="11 12">18x22-1</strain>
    </source>
</reference>
<keyword evidence="6 9" id="KW-1133">Transmembrane helix</keyword>
<organism evidence="11 12">
    <name type="scientific">Ramlibacter humi</name>
    <dbReference type="NCBI Taxonomy" id="2530451"/>
    <lineage>
        <taxon>Bacteria</taxon>
        <taxon>Pseudomonadati</taxon>
        <taxon>Pseudomonadota</taxon>
        <taxon>Betaproteobacteria</taxon>
        <taxon>Burkholderiales</taxon>
        <taxon>Comamonadaceae</taxon>
        <taxon>Ramlibacter</taxon>
    </lineage>
</organism>
<evidence type="ECO:0000256" key="2">
    <source>
        <dbReference type="ARBA" id="ARBA00022448"/>
    </source>
</evidence>
<dbReference type="Pfam" id="PF04290">
    <property type="entry name" value="DctQ"/>
    <property type="match status" value="1"/>
</dbReference>
<comment type="function">
    <text evidence="9">Part of the tripartite ATP-independent periplasmic (TRAP) transport system.</text>
</comment>
<comment type="similarity">
    <text evidence="8 9">Belongs to the TRAP transporter small permease family.</text>
</comment>
<feature type="transmembrane region" description="Helical" evidence="9">
    <location>
        <begin position="44"/>
        <end position="61"/>
    </location>
</feature>
<evidence type="ECO:0000256" key="4">
    <source>
        <dbReference type="ARBA" id="ARBA00022519"/>
    </source>
</evidence>
<dbReference type="EMBL" id="SMLK01000012">
    <property type="protein sequence ID" value="TFY96329.1"/>
    <property type="molecule type" value="Genomic_DNA"/>
</dbReference>
<protein>
    <recommendedName>
        <fullName evidence="9">TRAP transporter small permease protein</fullName>
    </recommendedName>
</protein>
<comment type="subunit">
    <text evidence="9">The complex comprises the extracytoplasmic solute receptor protein and the two transmembrane proteins.</text>
</comment>
<dbReference type="InterPro" id="IPR007387">
    <property type="entry name" value="TRAP_DctQ"/>
</dbReference>
<proteinExistence type="inferred from homology"/>
<keyword evidence="12" id="KW-1185">Reference proteome</keyword>
<feature type="transmembrane region" description="Helical" evidence="9">
    <location>
        <begin position="90"/>
        <end position="108"/>
    </location>
</feature>
<dbReference type="RefSeq" id="WP_135251669.1">
    <property type="nucleotide sequence ID" value="NZ_SMLK01000012.1"/>
</dbReference>
<feature type="domain" description="Tripartite ATP-independent periplasmic transporters DctQ component" evidence="10">
    <location>
        <begin position="20"/>
        <end position="155"/>
    </location>
</feature>
<name>A0A4Z0BD65_9BURK</name>
<evidence type="ECO:0000256" key="6">
    <source>
        <dbReference type="ARBA" id="ARBA00022989"/>
    </source>
</evidence>
<feature type="transmembrane region" description="Helical" evidence="9">
    <location>
        <begin position="12"/>
        <end position="32"/>
    </location>
</feature>
<gene>
    <name evidence="11" type="ORF">EZ216_20530</name>
</gene>
<evidence type="ECO:0000259" key="10">
    <source>
        <dbReference type="Pfam" id="PF04290"/>
    </source>
</evidence>
<evidence type="ECO:0000256" key="7">
    <source>
        <dbReference type="ARBA" id="ARBA00023136"/>
    </source>
</evidence>
<dbReference type="GO" id="GO:0022857">
    <property type="term" value="F:transmembrane transporter activity"/>
    <property type="evidence" value="ECO:0007669"/>
    <property type="project" value="UniProtKB-UniRule"/>
</dbReference>
<dbReference type="PANTHER" id="PTHR35011">
    <property type="entry name" value="2,3-DIKETO-L-GULONATE TRAP TRANSPORTER SMALL PERMEASE PROTEIN YIAM"/>
    <property type="match status" value="1"/>
</dbReference>
<evidence type="ECO:0000256" key="9">
    <source>
        <dbReference type="RuleBase" id="RU369079"/>
    </source>
</evidence>
<evidence type="ECO:0000256" key="1">
    <source>
        <dbReference type="ARBA" id="ARBA00004429"/>
    </source>
</evidence>
<comment type="subcellular location">
    <subcellularLocation>
        <location evidence="1 9">Cell inner membrane</location>
        <topology evidence="1 9">Multi-pass membrane protein</topology>
    </subcellularLocation>
</comment>
<dbReference type="GO" id="GO:0005886">
    <property type="term" value="C:plasma membrane"/>
    <property type="evidence" value="ECO:0007669"/>
    <property type="project" value="UniProtKB-SubCell"/>
</dbReference>
<keyword evidence="3" id="KW-1003">Cell membrane</keyword>
<keyword evidence="5 9" id="KW-0812">Transmembrane</keyword>
<dbReference type="AlphaFoldDB" id="A0A4Z0BD65"/>
<keyword evidence="4 9" id="KW-0997">Cell inner membrane</keyword>
<keyword evidence="2 9" id="KW-0813">Transport</keyword>
<comment type="caution">
    <text evidence="11">The sequence shown here is derived from an EMBL/GenBank/DDBJ whole genome shotgun (WGS) entry which is preliminary data.</text>
</comment>
<evidence type="ECO:0000313" key="12">
    <source>
        <dbReference type="Proteomes" id="UP000297839"/>
    </source>
</evidence>
<keyword evidence="7 9" id="KW-0472">Membrane</keyword>
<evidence type="ECO:0000256" key="3">
    <source>
        <dbReference type="ARBA" id="ARBA00022475"/>
    </source>
</evidence>
<evidence type="ECO:0000256" key="8">
    <source>
        <dbReference type="ARBA" id="ARBA00038436"/>
    </source>
</evidence>
<dbReference type="InterPro" id="IPR055348">
    <property type="entry name" value="DctQ"/>
</dbReference>
<accession>A0A4Z0BD65</accession>
<sequence>MKPQRPPWEERIAVFGLALLLVITLANVVTRYFTDESFAWTEEISVFLMVVVTLAGAAAVGRGDRHIRIEFFANRRTPEGGEVPRRGLKLLGTAATTFTFLLLAVLFGRWVADQLKYAETSMGLGVPLWWYGIFIPPLCVAIAARAAMEFRKAWRGEGAQ</sequence>
<dbReference type="OrthoDB" id="6363908at2"/>